<keyword evidence="9" id="KW-1185">Reference proteome</keyword>
<gene>
    <name evidence="8" type="primary">mmuM</name>
    <name evidence="8" type="ORF">CVS47_03037</name>
</gene>
<reference evidence="8 9" key="1">
    <citation type="submission" date="2018-08" db="EMBL/GenBank/DDBJ databases">
        <title>Microbacterium lemovicicum sp. nov., a bacterium isolated from a natural uranium-rich soil.</title>
        <authorList>
            <person name="ORTET P."/>
        </authorList>
    </citation>
    <scope>NUCLEOTIDE SEQUENCE [LARGE SCALE GENOMIC DNA]</scope>
    <source>
        <strain evidence="8 9">Viu22</strain>
    </source>
</reference>
<evidence type="ECO:0000313" key="9">
    <source>
        <dbReference type="Proteomes" id="UP000276888"/>
    </source>
</evidence>
<keyword evidence="2 6" id="KW-0808">Transferase</keyword>
<dbReference type="InterPro" id="IPR003726">
    <property type="entry name" value="HCY_dom"/>
</dbReference>
<dbReference type="NCBIfam" id="NF007020">
    <property type="entry name" value="PRK09485.1"/>
    <property type="match status" value="1"/>
</dbReference>
<dbReference type="Proteomes" id="UP000276888">
    <property type="component" value="Chromosome"/>
</dbReference>
<evidence type="ECO:0000256" key="4">
    <source>
        <dbReference type="ARBA" id="ARBA00022833"/>
    </source>
</evidence>
<proteinExistence type="predicted"/>
<evidence type="ECO:0000259" key="7">
    <source>
        <dbReference type="PROSITE" id="PS50970"/>
    </source>
</evidence>
<dbReference type="PANTHER" id="PTHR46015">
    <property type="entry name" value="ZGC:172121"/>
    <property type="match status" value="1"/>
</dbReference>
<organism evidence="8 9">
    <name type="scientific">Microbacterium lemovicicum</name>
    <dbReference type="NCBI Taxonomy" id="1072463"/>
    <lineage>
        <taxon>Bacteria</taxon>
        <taxon>Bacillati</taxon>
        <taxon>Actinomycetota</taxon>
        <taxon>Actinomycetes</taxon>
        <taxon>Micrococcales</taxon>
        <taxon>Microbacteriaceae</taxon>
        <taxon>Microbacterium</taxon>
    </lineage>
</organism>
<feature type="binding site" evidence="6">
    <location>
        <position position="296"/>
    </location>
    <ligand>
        <name>Zn(2+)</name>
        <dbReference type="ChEBI" id="CHEBI:29105"/>
    </ligand>
</feature>
<feature type="domain" description="Hcy-binding" evidence="7">
    <location>
        <begin position="19"/>
        <end position="310"/>
    </location>
</feature>
<evidence type="ECO:0000256" key="1">
    <source>
        <dbReference type="ARBA" id="ARBA00022603"/>
    </source>
</evidence>
<evidence type="ECO:0000256" key="3">
    <source>
        <dbReference type="ARBA" id="ARBA00022723"/>
    </source>
</evidence>
<protein>
    <submittedName>
        <fullName evidence="8">Homocysteine S-methyltransferase</fullName>
        <ecNumber evidence="8">2.1.1.10</ecNumber>
    </submittedName>
</protein>
<feature type="binding site" evidence="6">
    <location>
        <position position="295"/>
    </location>
    <ligand>
        <name>Zn(2+)</name>
        <dbReference type="ChEBI" id="CHEBI:29105"/>
    </ligand>
</feature>
<dbReference type="Gene3D" id="3.20.20.330">
    <property type="entry name" value="Homocysteine-binding-like domain"/>
    <property type="match status" value="1"/>
</dbReference>
<dbReference type="OrthoDB" id="9803687at2"/>
<name>A0A3S9WE82_9MICO</name>
<evidence type="ECO:0000256" key="5">
    <source>
        <dbReference type="PIRSR" id="PIRSR037505-2"/>
    </source>
</evidence>
<dbReference type="GO" id="GO:0008898">
    <property type="term" value="F:S-adenosylmethionine-homocysteine S-methyltransferase activity"/>
    <property type="evidence" value="ECO:0007669"/>
    <property type="project" value="TreeGrafter"/>
</dbReference>
<evidence type="ECO:0000313" key="8">
    <source>
        <dbReference type="EMBL" id="AZS38381.1"/>
    </source>
</evidence>
<evidence type="ECO:0000256" key="2">
    <source>
        <dbReference type="ARBA" id="ARBA00022679"/>
    </source>
</evidence>
<feature type="binding site" evidence="5 6">
    <location>
        <position position="234"/>
    </location>
    <ligand>
        <name>Zn(2+)</name>
        <dbReference type="ChEBI" id="CHEBI:29105"/>
    </ligand>
</feature>
<dbReference type="GO" id="GO:0008270">
    <property type="term" value="F:zinc ion binding"/>
    <property type="evidence" value="ECO:0007669"/>
    <property type="project" value="InterPro"/>
</dbReference>
<dbReference type="InterPro" id="IPR051486">
    <property type="entry name" value="Hcy_S-methyltransferase"/>
</dbReference>
<dbReference type="PANTHER" id="PTHR46015:SF1">
    <property type="entry name" value="HOMOCYSTEINE S-METHYLTRANSFERASE-LIKE ISOFORM 1"/>
    <property type="match status" value="1"/>
</dbReference>
<dbReference type="Pfam" id="PF02574">
    <property type="entry name" value="S-methyl_trans"/>
    <property type="match status" value="1"/>
</dbReference>
<keyword evidence="4 5" id="KW-0862">Zinc</keyword>
<dbReference type="GO" id="GO:0033528">
    <property type="term" value="P:S-methylmethionine cycle"/>
    <property type="evidence" value="ECO:0007669"/>
    <property type="project" value="TreeGrafter"/>
</dbReference>
<keyword evidence="3 5" id="KW-0479">Metal-binding</keyword>
<dbReference type="SUPFAM" id="SSF82282">
    <property type="entry name" value="Homocysteine S-methyltransferase"/>
    <property type="match status" value="1"/>
</dbReference>
<sequence>MTACTPTSSWTEYPDRVSEPRIIDTLDGRPLVLDGGLGTLLEARGHDLSSSLWSARLLRDDPDEVRAAHAEFAAAGADVLITSSYQVGYEALAAEGLGAAEVDELLRASVRLAREAADESGRDVLVAASVGPYGAVRADGSEYTGVYDVDAAALRLWHRRRLQVLAEAGADLIAVETLPSLAEVEAVAAELAGTGAAAWISLSGASTGFTRETRAAALAVAAEIDEVVAVGVNCCPPGSVAEALADAPAGVALVAYPNSGERWDAGTRAWHGAAGVSPDDARSWIAAGARLVGGCCRTTPADIAGLAAAIRG</sequence>
<dbReference type="AlphaFoldDB" id="A0A3S9WE82"/>
<evidence type="ECO:0000256" key="6">
    <source>
        <dbReference type="PROSITE-ProRule" id="PRU00333"/>
    </source>
</evidence>
<dbReference type="InterPro" id="IPR036589">
    <property type="entry name" value="HCY_dom_sf"/>
</dbReference>
<accession>A0A3S9WE82</accession>
<dbReference type="EMBL" id="CP031423">
    <property type="protein sequence ID" value="AZS38381.1"/>
    <property type="molecule type" value="Genomic_DNA"/>
</dbReference>
<dbReference type="GO" id="GO:0009086">
    <property type="term" value="P:methionine biosynthetic process"/>
    <property type="evidence" value="ECO:0007669"/>
    <property type="project" value="InterPro"/>
</dbReference>
<dbReference type="GO" id="GO:0032259">
    <property type="term" value="P:methylation"/>
    <property type="evidence" value="ECO:0007669"/>
    <property type="project" value="UniProtKB-KW"/>
</dbReference>
<dbReference type="EC" id="2.1.1.10" evidence="8"/>
<comment type="cofactor">
    <cofactor evidence="5">
        <name>Zn(2+)</name>
        <dbReference type="ChEBI" id="CHEBI:29105"/>
    </cofactor>
    <text evidence="5">Binds 1 zinc ion per subunit.</text>
</comment>
<keyword evidence="1 6" id="KW-0489">Methyltransferase</keyword>
<dbReference type="KEGG" id="mlv:CVS47_03037"/>
<dbReference type="PROSITE" id="PS50970">
    <property type="entry name" value="HCY"/>
    <property type="match status" value="1"/>
</dbReference>